<organism evidence="9 10">
    <name type="scientific">Cohaesibacter gelatinilyticus</name>
    <dbReference type="NCBI Taxonomy" id="372072"/>
    <lineage>
        <taxon>Bacteria</taxon>
        <taxon>Pseudomonadati</taxon>
        <taxon>Pseudomonadota</taxon>
        <taxon>Alphaproteobacteria</taxon>
        <taxon>Hyphomicrobiales</taxon>
        <taxon>Cohaesibacteraceae</taxon>
    </lineage>
</organism>
<reference evidence="9 10" key="1">
    <citation type="submission" date="2017-09" db="EMBL/GenBank/DDBJ databases">
        <authorList>
            <person name="Ehlers B."/>
            <person name="Leendertz F.H."/>
        </authorList>
    </citation>
    <scope>NUCLEOTIDE SEQUENCE [LARGE SCALE GENOMIC DNA]</scope>
    <source>
        <strain evidence="9 10">DSM 18289</strain>
    </source>
</reference>
<dbReference type="InterPro" id="IPR015421">
    <property type="entry name" value="PyrdxlP-dep_Trfase_major"/>
</dbReference>
<keyword evidence="3 7" id="KW-0032">Aminotransferase</keyword>
<evidence type="ECO:0000256" key="5">
    <source>
        <dbReference type="ARBA" id="ARBA00022898"/>
    </source>
</evidence>
<feature type="domain" description="Aminotransferase class I/classII large" evidence="8">
    <location>
        <begin position="36"/>
        <end position="380"/>
    </location>
</feature>
<keyword evidence="5" id="KW-0663">Pyridoxal phosphate</keyword>
<dbReference type="EMBL" id="OBEL01000001">
    <property type="protein sequence ID" value="SNZ06871.1"/>
    <property type="molecule type" value="Genomic_DNA"/>
</dbReference>
<dbReference type="GO" id="GO:0004069">
    <property type="term" value="F:L-aspartate:2-oxoglutarate aminotransferase activity"/>
    <property type="evidence" value="ECO:0007669"/>
    <property type="project" value="UniProtKB-EC"/>
</dbReference>
<dbReference type="PROSITE" id="PS00105">
    <property type="entry name" value="AA_TRANSFER_CLASS_1"/>
    <property type="match status" value="1"/>
</dbReference>
<dbReference type="AlphaFoldDB" id="A0A285NGV2"/>
<evidence type="ECO:0000256" key="6">
    <source>
        <dbReference type="ARBA" id="ARBA00049185"/>
    </source>
</evidence>
<dbReference type="Proteomes" id="UP000219439">
    <property type="component" value="Unassembled WGS sequence"/>
</dbReference>
<evidence type="ECO:0000259" key="8">
    <source>
        <dbReference type="Pfam" id="PF00155"/>
    </source>
</evidence>
<dbReference type="NCBIfam" id="NF004770">
    <property type="entry name" value="PRK06108.1"/>
    <property type="match status" value="1"/>
</dbReference>
<dbReference type="Gene3D" id="3.40.640.10">
    <property type="entry name" value="Type I PLP-dependent aspartate aminotransferase-like (Major domain)"/>
    <property type="match status" value="1"/>
</dbReference>
<dbReference type="Pfam" id="PF00155">
    <property type="entry name" value="Aminotran_1_2"/>
    <property type="match status" value="1"/>
</dbReference>
<evidence type="ECO:0000313" key="10">
    <source>
        <dbReference type="Proteomes" id="UP000219439"/>
    </source>
</evidence>
<sequence length="391" mass="42587">MNASKGLASRAVSVSPSITRVLANAAMDVDGLIPLWFGEPNQPTPQFICDEAARSLSAGETFYAEGLGRPYLREAIAGYMSDLYGKSIGKDRIAVTVSGGNALNLAFQALLEQGDKVVTLTPAFPNLLAIPSLQGANVVPHKLQIKDDQWHLDCDAFLETAKGAKVVLINSPSNPTGYMMPREDMQKIMSVLRERGTWLISDEVYARTVYDDKVAPSFLDVSEAEDRLIVINSFSKSWAMTGWRLGWLTLPPSITPIIEKIAEFSVACAPPFAQRAGVVALQDGEDFIRQTAQSYKAARDQVCSALLSHELVSCPVPDSAFYAFFKIDGVDDSIAFARTLIDKAKVGLAPGDAFLVGEPGWFRLCFAQTEQQLSDALTRLSPFLEDPEKAQ</sequence>
<dbReference type="InterPro" id="IPR004838">
    <property type="entry name" value="NHTrfase_class1_PyrdxlP-BS"/>
</dbReference>
<gene>
    <name evidence="9" type="ORF">SAMN06265368_0566</name>
</gene>
<evidence type="ECO:0000256" key="2">
    <source>
        <dbReference type="ARBA" id="ARBA00007441"/>
    </source>
</evidence>
<keyword evidence="10" id="KW-1185">Reference proteome</keyword>
<keyword evidence="4 7" id="KW-0808">Transferase</keyword>
<dbReference type="InterPro" id="IPR050596">
    <property type="entry name" value="AspAT/PAT-like"/>
</dbReference>
<dbReference type="RefSeq" id="WP_244580052.1">
    <property type="nucleotide sequence ID" value="NZ_OBEL01000001.1"/>
</dbReference>
<dbReference type="CDD" id="cd00609">
    <property type="entry name" value="AAT_like"/>
    <property type="match status" value="1"/>
</dbReference>
<comment type="catalytic activity">
    <reaction evidence="6">
        <text>L-aspartate + 2-oxoglutarate = oxaloacetate + L-glutamate</text>
        <dbReference type="Rhea" id="RHEA:21824"/>
        <dbReference type="ChEBI" id="CHEBI:16452"/>
        <dbReference type="ChEBI" id="CHEBI:16810"/>
        <dbReference type="ChEBI" id="CHEBI:29985"/>
        <dbReference type="ChEBI" id="CHEBI:29991"/>
        <dbReference type="EC" id="2.6.1.1"/>
    </reaction>
</comment>
<dbReference type="EC" id="2.6.1.-" evidence="7"/>
<proteinExistence type="inferred from homology"/>
<dbReference type="InterPro" id="IPR004839">
    <property type="entry name" value="Aminotransferase_I/II_large"/>
</dbReference>
<dbReference type="SUPFAM" id="SSF53383">
    <property type="entry name" value="PLP-dependent transferases"/>
    <property type="match status" value="1"/>
</dbReference>
<evidence type="ECO:0000313" key="9">
    <source>
        <dbReference type="EMBL" id="SNZ06871.1"/>
    </source>
</evidence>
<dbReference type="InterPro" id="IPR015424">
    <property type="entry name" value="PyrdxlP-dep_Trfase"/>
</dbReference>
<dbReference type="GO" id="GO:0006520">
    <property type="term" value="P:amino acid metabolic process"/>
    <property type="evidence" value="ECO:0007669"/>
    <property type="project" value="InterPro"/>
</dbReference>
<comment type="cofactor">
    <cofactor evidence="1 7">
        <name>pyridoxal 5'-phosphate</name>
        <dbReference type="ChEBI" id="CHEBI:597326"/>
    </cofactor>
</comment>
<dbReference type="GO" id="GO:0030170">
    <property type="term" value="F:pyridoxal phosphate binding"/>
    <property type="evidence" value="ECO:0007669"/>
    <property type="project" value="InterPro"/>
</dbReference>
<evidence type="ECO:0000256" key="1">
    <source>
        <dbReference type="ARBA" id="ARBA00001933"/>
    </source>
</evidence>
<protein>
    <recommendedName>
        <fullName evidence="7">Aminotransferase</fullName>
        <ecNumber evidence="7">2.6.1.-</ecNumber>
    </recommendedName>
</protein>
<evidence type="ECO:0000256" key="7">
    <source>
        <dbReference type="RuleBase" id="RU000481"/>
    </source>
</evidence>
<evidence type="ECO:0000256" key="4">
    <source>
        <dbReference type="ARBA" id="ARBA00022679"/>
    </source>
</evidence>
<evidence type="ECO:0000256" key="3">
    <source>
        <dbReference type="ARBA" id="ARBA00022576"/>
    </source>
</evidence>
<comment type="similarity">
    <text evidence="2 7">Belongs to the class-I pyridoxal-phosphate-dependent aminotransferase family.</text>
</comment>
<dbReference type="PANTHER" id="PTHR46383">
    <property type="entry name" value="ASPARTATE AMINOTRANSFERASE"/>
    <property type="match status" value="1"/>
</dbReference>
<accession>A0A285NGV2</accession>
<name>A0A285NGV2_9HYPH</name>